<reference evidence="4 5" key="1">
    <citation type="submission" date="2017-04" db="EMBL/GenBank/DDBJ databases">
        <authorList>
            <person name="Afonso C.L."/>
            <person name="Miller P.J."/>
            <person name="Scott M.A."/>
            <person name="Spackman E."/>
            <person name="Goraichik I."/>
            <person name="Dimitrov K.M."/>
            <person name="Suarez D.L."/>
            <person name="Swayne D.E."/>
        </authorList>
    </citation>
    <scope>NUCLEOTIDE SEQUENCE [LARGE SCALE GENOMIC DNA]</scope>
    <source>
        <strain evidence="4 5">DSM 43828</strain>
    </source>
</reference>
<sequence>MLSLLEQLGYPDNDEESVRQRLESWAAEPAGAVLVAEHDGQIAGVVAVASLPFLERPGRWGRVVAIVTSDAMRGQGIGKVLMAHAEDIARGFGCMQMEVTSANRRADAHAFYHSLGYQNWSDRSGRFMKDLVPGFSSGSYAARFPAE</sequence>
<dbReference type="Pfam" id="PF00583">
    <property type="entry name" value="Acetyltransf_1"/>
    <property type="match status" value="1"/>
</dbReference>
<dbReference type="Proteomes" id="UP000192674">
    <property type="component" value="Unassembled WGS sequence"/>
</dbReference>
<dbReference type="InterPro" id="IPR050832">
    <property type="entry name" value="Bact_Acetyltransf"/>
</dbReference>
<evidence type="ECO:0000313" key="5">
    <source>
        <dbReference type="Proteomes" id="UP000192674"/>
    </source>
</evidence>
<name>A0A1W2AWX8_KIBAR</name>
<organism evidence="4 5">
    <name type="scientific">Kibdelosporangium aridum</name>
    <dbReference type="NCBI Taxonomy" id="2030"/>
    <lineage>
        <taxon>Bacteria</taxon>
        <taxon>Bacillati</taxon>
        <taxon>Actinomycetota</taxon>
        <taxon>Actinomycetes</taxon>
        <taxon>Pseudonocardiales</taxon>
        <taxon>Pseudonocardiaceae</taxon>
        <taxon>Kibdelosporangium</taxon>
    </lineage>
</organism>
<dbReference type="AlphaFoldDB" id="A0A1W2AWX8"/>
<evidence type="ECO:0000313" key="4">
    <source>
        <dbReference type="EMBL" id="SMC65134.1"/>
    </source>
</evidence>
<protein>
    <submittedName>
        <fullName evidence="4">Acetyltransferase (GNAT) family protein</fullName>
    </submittedName>
</protein>
<dbReference type="SUPFAM" id="SSF55729">
    <property type="entry name" value="Acyl-CoA N-acyltransferases (Nat)"/>
    <property type="match status" value="1"/>
</dbReference>
<accession>A0A1W2AWX8</accession>
<evidence type="ECO:0000259" key="3">
    <source>
        <dbReference type="PROSITE" id="PS51186"/>
    </source>
</evidence>
<dbReference type="Gene3D" id="3.40.630.30">
    <property type="match status" value="1"/>
</dbReference>
<dbReference type="EMBL" id="FWXV01000001">
    <property type="protein sequence ID" value="SMC65134.1"/>
    <property type="molecule type" value="Genomic_DNA"/>
</dbReference>
<feature type="domain" description="N-acetyltransferase" evidence="3">
    <location>
        <begin position="1"/>
        <end position="133"/>
    </location>
</feature>
<evidence type="ECO:0000256" key="2">
    <source>
        <dbReference type="ARBA" id="ARBA00023315"/>
    </source>
</evidence>
<dbReference type="CDD" id="cd04301">
    <property type="entry name" value="NAT_SF"/>
    <property type="match status" value="1"/>
</dbReference>
<keyword evidence="2" id="KW-0012">Acyltransferase</keyword>
<gene>
    <name evidence="4" type="ORF">SAMN05661093_01162</name>
</gene>
<dbReference type="InterPro" id="IPR000182">
    <property type="entry name" value="GNAT_dom"/>
</dbReference>
<keyword evidence="5" id="KW-1185">Reference proteome</keyword>
<keyword evidence="1 4" id="KW-0808">Transferase</keyword>
<evidence type="ECO:0000256" key="1">
    <source>
        <dbReference type="ARBA" id="ARBA00022679"/>
    </source>
</evidence>
<dbReference type="InterPro" id="IPR016181">
    <property type="entry name" value="Acyl_CoA_acyltransferase"/>
</dbReference>
<dbReference type="PANTHER" id="PTHR43877:SF2">
    <property type="entry name" value="AMINOALKYLPHOSPHONATE N-ACETYLTRANSFERASE-RELATED"/>
    <property type="match status" value="1"/>
</dbReference>
<dbReference type="GO" id="GO:0016747">
    <property type="term" value="F:acyltransferase activity, transferring groups other than amino-acyl groups"/>
    <property type="evidence" value="ECO:0007669"/>
    <property type="project" value="InterPro"/>
</dbReference>
<dbReference type="PANTHER" id="PTHR43877">
    <property type="entry name" value="AMINOALKYLPHOSPHONATE N-ACETYLTRANSFERASE-RELATED-RELATED"/>
    <property type="match status" value="1"/>
</dbReference>
<proteinExistence type="predicted"/>
<dbReference type="PROSITE" id="PS51186">
    <property type="entry name" value="GNAT"/>
    <property type="match status" value="1"/>
</dbReference>